<dbReference type="RefSeq" id="WP_113695971.1">
    <property type="nucleotide sequence ID" value="NZ_CP015163.1"/>
</dbReference>
<name>A0A344LFU0_9PSEU</name>
<evidence type="ECO:0000256" key="4">
    <source>
        <dbReference type="ARBA" id="ARBA00023163"/>
    </source>
</evidence>
<dbReference type="InterPro" id="IPR036388">
    <property type="entry name" value="WH-like_DNA-bd_sf"/>
</dbReference>
<comment type="similarity">
    <text evidence="1">Belongs to the LysR transcriptional regulatory family.</text>
</comment>
<dbReference type="Gene3D" id="3.40.190.10">
    <property type="entry name" value="Periplasmic binding protein-like II"/>
    <property type="match status" value="2"/>
</dbReference>
<dbReference type="Pfam" id="PF03466">
    <property type="entry name" value="LysR_substrate"/>
    <property type="match status" value="1"/>
</dbReference>
<dbReference type="SUPFAM" id="SSF53850">
    <property type="entry name" value="Periplasmic binding protein-like II"/>
    <property type="match status" value="1"/>
</dbReference>
<keyword evidence="7" id="KW-1185">Reference proteome</keyword>
<sequence length="302" mass="32042">MLDFRRMQVLNAVITSGSISAAARSLGYTPSALSQQLSTLEREAGTPLLERAGRGVRPTPAGRLLAEHAEVLGNQLLRAEAALAELKDGRTGSLSIRYFATAGAALVPPAVAAVRRDFPGVRLSLKLTEPEDPLPAVESGETDFAIVVVPRQGRPAKNVDLFPLLDDPYRAVLPKWHPLASKEVIELAELGGEPWVGIEPLGPCLDILLGACAEAGFKPEFAVESEDYATAQGFVAAGLGVMLIPELGLGSPHPDVVVRPVVRPDVVRCIHAAVAWHARELPVVRHLVDGLRAASVRAGTAR</sequence>
<evidence type="ECO:0000259" key="5">
    <source>
        <dbReference type="PROSITE" id="PS50931"/>
    </source>
</evidence>
<dbReference type="Gene3D" id="1.10.10.10">
    <property type="entry name" value="Winged helix-like DNA-binding domain superfamily/Winged helix DNA-binding domain"/>
    <property type="match status" value="1"/>
</dbReference>
<feature type="domain" description="HTH lysR-type" evidence="5">
    <location>
        <begin position="2"/>
        <end position="59"/>
    </location>
</feature>
<dbReference type="PANTHER" id="PTHR30346">
    <property type="entry name" value="TRANSCRIPTIONAL DUAL REGULATOR HCAR-RELATED"/>
    <property type="match status" value="1"/>
</dbReference>
<dbReference type="AlphaFoldDB" id="A0A344LFU0"/>
<dbReference type="SUPFAM" id="SSF46785">
    <property type="entry name" value="Winged helix' DNA-binding domain"/>
    <property type="match status" value="1"/>
</dbReference>
<dbReference type="GO" id="GO:0032993">
    <property type="term" value="C:protein-DNA complex"/>
    <property type="evidence" value="ECO:0007669"/>
    <property type="project" value="TreeGrafter"/>
</dbReference>
<keyword evidence="2" id="KW-0805">Transcription regulation</keyword>
<dbReference type="InterPro" id="IPR000847">
    <property type="entry name" value="LysR_HTH_N"/>
</dbReference>
<reference evidence="6 7" key="1">
    <citation type="submission" date="2016-04" db="EMBL/GenBank/DDBJ databases">
        <title>Complete genome sequence and analysis of deep-sea sediment isolate, Amycolatopsis sp. WP1.</title>
        <authorList>
            <person name="Wang H."/>
            <person name="Chen S."/>
            <person name="Wu Q."/>
        </authorList>
    </citation>
    <scope>NUCLEOTIDE SEQUENCE [LARGE SCALE GENOMIC DNA]</scope>
    <source>
        <strain evidence="6 7">WP1</strain>
    </source>
</reference>
<dbReference type="GO" id="GO:0003700">
    <property type="term" value="F:DNA-binding transcription factor activity"/>
    <property type="evidence" value="ECO:0007669"/>
    <property type="project" value="InterPro"/>
</dbReference>
<evidence type="ECO:0000256" key="3">
    <source>
        <dbReference type="ARBA" id="ARBA00023125"/>
    </source>
</evidence>
<dbReference type="InterPro" id="IPR036390">
    <property type="entry name" value="WH_DNA-bd_sf"/>
</dbReference>
<dbReference type="OrthoDB" id="4131546at2"/>
<dbReference type="PROSITE" id="PS50931">
    <property type="entry name" value="HTH_LYSR"/>
    <property type="match status" value="1"/>
</dbReference>
<evidence type="ECO:0000256" key="1">
    <source>
        <dbReference type="ARBA" id="ARBA00009437"/>
    </source>
</evidence>
<evidence type="ECO:0000313" key="7">
    <source>
        <dbReference type="Proteomes" id="UP000250434"/>
    </source>
</evidence>
<keyword evidence="4" id="KW-0804">Transcription</keyword>
<evidence type="ECO:0000256" key="2">
    <source>
        <dbReference type="ARBA" id="ARBA00023015"/>
    </source>
</evidence>
<dbReference type="PANTHER" id="PTHR30346:SF29">
    <property type="entry name" value="LYSR SUBSTRATE-BINDING"/>
    <property type="match status" value="1"/>
</dbReference>
<accession>A0A344LFU0</accession>
<dbReference type="Pfam" id="PF00126">
    <property type="entry name" value="HTH_1"/>
    <property type="match status" value="1"/>
</dbReference>
<gene>
    <name evidence="6" type="ORF">A4R43_34405</name>
</gene>
<evidence type="ECO:0000313" key="6">
    <source>
        <dbReference type="EMBL" id="AXB46914.1"/>
    </source>
</evidence>
<proteinExistence type="inferred from homology"/>
<dbReference type="EMBL" id="CP015163">
    <property type="protein sequence ID" value="AXB46914.1"/>
    <property type="molecule type" value="Genomic_DNA"/>
</dbReference>
<organism evidence="6 7">
    <name type="scientific">Amycolatopsis albispora</name>
    <dbReference type="NCBI Taxonomy" id="1804986"/>
    <lineage>
        <taxon>Bacteria</taxon>
        <taxon>Bacillati</taxon>
        <taxon>Actinomycetota</taxon>
        <taxon>Actinomycetes</taxon>
        <taxon>Pseudonocardiales</taxon>
        <taxon>Pseudonocardiaceae</taxon>
        <taxon>Amycolatopsis</taxon>
    </lineage>
</organism>
<dbReference type="KEGG" id="aab:A4R43_34405"/>
<dbReference type="InterPro" id="IPR005119">
    <property type="entry name" value="LysR_subst-bd"/>
</dbReference>
<dbReference type="GO" id="GO:0003677">
    <property type="term" value="F:DNA binding"/>
    <property type="evidence" value="ECO:0007669"/>
    <property type="project" value="UniProtKB-KW"/>
</dbReference>
<dbReference type="Proteomes" id="UP000250434">
    <property type="component" value="Chromosome"/>
</dbReference>
<keyword evidence="3" id="KW-0238">DNA-binding</keyword>
<protein>
    <submittedName>
        <fullName evidence="6">LysR family transcriptional regulator</fullName>
    </submittedName>
</protein>